<keyword evidence="1" id="KW-0560">Oxidoreductase</keyword>
<feature type="region of interest" description="Disordered" evidence="3">
    <location>
        <begin position="400"/>
        <end position="422"/>
    </location>
</feature>
<dbReference type="Pfam" id="PF01494">
    <property type="entry name" value="FAD_binding_3"/>
    <property type="match status" value="1"/>
</dbReference>
<comment type="caution">
    <text evidence="5">The sequence shown here is derived from an EMBL/GenBank/DDBJ whole genome shotgun (WGS) entry which is preliminary data.</text>
</comment>
<evidence type="ECO:0000313" key="6">
    <source>
        <dbReference type="Proteomes" id="UP000721954"/>
    </source>
</evidence>
<dbReference type="SUPFAM" id="SSF51905">
    <property type="entry name" value="FAD/NAD(P)-binding domain"/>
    <property type="match status" value="1"/>
</dbReference>
<dbReference type="Proteomes" id="UP000721954">
    <property type="component" value="Unassembled WGS sequence"/>
</dbReference>
<feature type="region of interest" description="Disordered" evidence="3">
    <location>
        <begin position="91"/>
        <end position="138"/>
    </location>
</feature>
<evidence type="ECO:0000259" key="4">
    <source>
        <dbReference type="Pfam" id="PF01494"/>
    </source>
</evidence>
<feature type="compositionally biased region" description="Gly residues" evidence="3">
    <location>
        <begin position="91"/>
        <end position="115"/>
    </location>
</feature>
<organism evidence="5 6">
    <name type="scientific">Streptomyces smyrnaeus</name>
    <dbReference type="NCBI Taxonomy" id="1387713"/>
    <lineage>
        <taxon>Bacteria</taxon>
        <taxon>Bacillati</taxon>
        <taxon>Actinomycetota</taxon>
        <taxon>Actinomycetes</taxon>
        <taxon>Kitasatosporales</taxon>
        <taxon>Streptomycetaceae</taxon>
        <taxon>Streptomyces</taxon>
    </lineage>
</organism>
<evidence type="ECO:0000313" key="5">
    <source>
        <dbReference type="EMBL" id="MBO8202530.1"/>
    </source>
</evidence>
<dbReference type="Gene3D" id="3.50.50.60">
    <property type="entry name" value="FAD/NAD(P)-binding domain"/>
    <property type="match status" value="2"/>
</dbReference>
<dbReference type="EMBL" id="JAFFZM010000025">
    <property type="protein sequence ID" value="MBO8202530.1"/>
    <property type="molecule type" value="Genomic_DNA"/>
</dbReference>
<sequence length="468" mass="49301">MRHALIIGGGIAGAMTAISLRKAGIGSTVYEAYPTGADDAGAFLVLFHNGLEALRTVDAHQGVLDVSFPAERVEMLAHTGDSLGVRPVAGGADGRAGDNGGGIGNGNGNGIGNGNGRDHPARSSGEGSRAEAGGRGFLGPRTLRRATLYRALHDEAARRGVTIEHGKRLVTADTAPDGRVIARFADGTHAEGDLLIGADGLHSVTRTLIDPGAPAPRHTGQITVCGYTPGVPPEAAPPPGTYRMIQGRRAFLGCTMAPDGEVWWFANTPGRELDREQLATGTPADEARWREHVVSLFDEDDSPAACIVRESGGIVATNAYDVARTPVWHRGPMVLLGDAAHAAAPNAAQGASMAIEDSVVLAKCLRDLPDAGEAFARFEALRRERVEAVVERSAQLNDRVVQRPAETRASPRLRPRPRQDGDSGSDWLLDYRIDWHTSVEDSSAADGSIQDSFVVDDSFGESSGGKRV</sequence>
<proteinExistence type="predicted"/>
<gene>
    <name evidence="5" type="ORF">JW613_30230</name>
</gene>
<keyword evidence="6" id="KW-1185">Reference proteome</keyword>
<dbReference type="InterPro" id="IPR050493">
    <property type="entry name" value="FAD-dep_Monooxygenase_BioMet"/>
</dbReference>
<dbReference type="RefSeq" id="WP_209214068.1">
    <property type="nucleotide sequence ID" value="NZ_JAFFZM010000025.1"/>
</dbReference>
<dbReference type="PANTHER" id="PTHR13789:SF309">
    <property type="entry name" value="PUTATIVE (AFU_ORTHOLOGUE AFUA_6G14510)-RELATED"/>
    <property type="match status" value="1"/>
</dbReference>
<dbReference type="PRINTS" id="PR00420">
    <property type="entry name" value="RNGMNOXGNASE"/>
</dbReference>
<dbReference type="GO" id="GO:0004497">
    <property type="term" value="F:monooxygenase activity"/>
    <property type="evidence" value="ECO:0007669"/>
    <property type="project" value="UniProtKB-KW"/>
</dbReference>
<protein>
    <submittedName>
        <fullName evidence="5">FAD-dependent monooxygenase</fullName>
    </submittedName>
</protein>
<dbReference type="GeneID" id="96262893"/>
<dbReference type="InterPro" id="IPR036188">
    <property type="entry name" value="FAD/NAD-bd_sf"/>
</dbReference>
<evidence type="ECO:0000256" key="2">
    <source>
        <dbReference type="ARBA" id="ARBA00023033"/>
    </source>
</evidence>
<reference evidence="5 6" key="1">
    <citation type="submission" date="2021-02" db="EMBL/GenBank/DDBJ databases">
        <title>Streptomyces spirodelae sp. nov., isolated from duckweed.</title>
        <authorList>
            <person name="Saimee Y."/>
            <person name="Duangmal K."/>
        </authorList>
    </citation>
    <scope>NUCLEOTIDE SEQUENCE [LARGE SCALE GENOMIC DNA]</scope>
    <source>
        <strain evidence="5 6">DSM 42105</strain>
    </source>
</reference>
<evidence type="ECO:0000256" key="1">
    <source>
        <dbReference type="ARBA" id="ARBA00023002"/>
    </source>
</evidence>
<feature type="domain" description="FAD-binding" evidence="4">
    <location>
        <begin position="4"/>
        <end position="392"/>
    </location>
</feature>
<feature type="compositionally biased region" description="Low complexity" evidence="3">
    <location>
        <begin position="122"/>
        <end position="131"/>
    </location>
</feature>
<keyword evidence="2 5" id="KW-0503">Monooxygenase</keyword>
<evidence type="ECO:0000256" key="3">
    <source>
        <dbReference type="SAM" id="MobiDB-lite"/>
    </source>
</evidence>
<dbReference type="InterPro" id="IPR002938">
    <property type="entry name" value="FAD-bd"/>
</dbReference>
<name>A0ABS3Y4E0_9ACTN</name>
<accession>A0ABS3Y4E0</accession>
<dbReference type="PANTHER" id="PTHR13789">
    <property type="entry name" value="MONOOXYGENASE"/>
    <property type="match status" value="1"/>
</dbReference>